<dbReference type="InterPro" id="IPR029510">
    <property type="entry name" value="Ald_DH_CS_GLU"/>
</dbReference>
<evidence type="ECO:0000256" key="3">
    <source>
        <dbReference type="ARBA" id="ARBA00009986"/>
    </source>
</evidence>
<evidence type="ECO:0000256" key="6">
    <source>
        <dbReference type="RuleBase" id="RU003345"/>
    </source>
</evidence>
<evidence type="ECO:0000256" key="7">
    <source>
        <dbReference type="RuleBase" id="RU365091"/>
    </source>
</evidence>
<dbReference type="GO" id="GO:0009450">
    <property type="term" value="P:gamma-aminobutyric acid catabolic process"/>
    <property type="evidence" value="ECO:0007669"/>
    <property type="project" value="UniProtKB-UniRule"/>
</dbReference>
<dbReference type="InterPro" id="IPR016163">
    <property type="entry name" value="Ald_DH_C"/>
</dbReference>
<dbReference type="InterPro" id="IPR016161">
    <property type="entry name" value="Ald_DH/histidinol_DH"/>
</dbReference>
<organism evidence="9">
    <name type="scientific">Ixodes scapularis</name>
    <name type="common">Black-legged tick</name>
    <name type="synonym">Deer tick</name>
    <dbReference type="NCBI Taxonomy" id="6945"/>
    <lineage>
        <taxon>Eukaryota</taxon>
        <taxon>Metazoa</taxon>
        <taxon>Ecdysozoa</taxon>
        <taxon>Arthropoda</taxon>
        <taxon>Chelicerata</taxon>
        <taxon>Arachnida</taxon>
        <taxon>Acari</taxon>
        <taxon>Parasitiformes</taxon>
        <taxon>Ixodida</taxon>
        <taxon>Ixodoidea</taxon>
        <taxon>Ixodidae</taxon>
        <taxon>Ixodinae</taxon>
        <taxon>Ixodes</taxon>
    </lineage>
</organism>
<comment type="pathway">
    <text evidence="2 7">Amino-acid degradation; 4-aminobutanoate degradation.</text>
</comment>
<sequence length="513" mass="54999">MIQAANKSRVLVPALLSSFCKFASKQRRHKYALLNESAYINGKWCPSKSGETFQVTNPANGDVICSVSDCSVDDVEEAIQSARSAFEGFKNTTAKERSALLLKFYNLQLQHTEELARLMTAENGKPLVESRGEVAYGASFLEWFSAEARRTYGDHVPAPVKGREMLFIRQPIGVAAIITPWNFPNAMITRKIGAALAAGCTCVIKPAPDTPLSALALAQLSEEAGFPPGVLNVLPSSEATTPAVGLHLCEHPDVAALSFTGSSAVGKLLLKQCASTVKKVSLELGGNAPFIVFDSASIDKAVTGALACKFRNTGQTCVSANRILVQDGIHDRFVASLAEAIQQKMKPGDGFEPETTLGPLINAKAVDKVEHHVADAVEKGSTVVLGGKKHSLGGNFFEPTLLTDVQRDMLVCQEETFGPVASIIRFKTEEEAVELANSTRVGLAGYFYSENISQVWRVAKALEVGMVGVNEGMMSCAEGAFGGVKESGLGREGSRYGMDEFMQLKYICFGGLE</sequence>
<dbReference type="AlphaFoldDB" id="A0A4D5RXD5"/>
<evidence type="ECO:0000313" key="9">
    <source>
        <dbReference type="EMBL" id="MOY41973.1"/>
    </source>
</evidence>
<dbReference type="CDD" id="cd07103">
    <property type="entry name" value="ALDH_F5_SSADH_GabD"/>
    <property type="match status" value="1"/>
</dbReference>
<comment type="similarity">
    <text evidence="3 6">Belongs to the aldehyde dehydrogenase family.</text>
</comment>
<evidence type="ECO:0000256" key="1">
    <source>
        <dbReference type="ARBA" id="ARBA00003743"/>
    </source>
</evidence>
<protein>
    <recommendedName>
        <fullName evidence="7">Succinate-semialdehyde dehydrogenase</fullName>
        <ecNumber evidence="7">1.2.1.24</ecNumber>
    </recommendedName>
</protein>
<dbReference type="GO" id="GO:0005739">
    <property type="term" value="C:mitochondrion"/>
    <property type="evidence" value="ECO:0007669"/>
    <property type="project" value="UniProtKB-SubCell"/>
</dbReference>
<dbReference type="EC" id="1.2.1.24" evidence="7"/>
<accession>A0A4D5RXD5</accession>
<comment type="subunit">
    <text evidence="7">Homotetramer.</text>
</comment>
<dbReference type="InterPro" id="IPR015590">
    <property type="entry name" value="Aldehyde_DH_dom"/>
</dbReference>
<dbReference type="FunFam" id="3.40.309.10:FF:000004">
    <property type="entry name" value="Succinate-semialdehyde dehydrogenase I"/>
    <property type="match status" value="1"/>
</dbReference>
<evidence type="ECO:0000256" key="2">
    <source>
        <dbReference type="ARBA" id="ARBA00005176"/>
    </source>
</evidence>
<evidence type="ECO:0000259" key="8">
    <source>
        <dbReference type="Pfam" id="PF00171"/>
    </source>
</evidence>
<dbReference type="UniPathway" id="UPA00733"/>
<keyword evidence="7" id="KW-0520">NAD</keyword>
<feature type="domain" description="Aldehyde dehydrogenase" evidence="8">
    <location>
        <begin position="44"/>
        <end position="507"/>
    </location>
</feature>
<dbReference type="VEuPathDB" id="VectorBase:ISCI022607"/>
<dbReference type="Gene3D" id="3.40.309.10">
    <property type="entry name" value="Aldehyde Dehydrogenase, Chain A, domain 2"/>
    <property type="match status" value="1"/>
</dbReference>
<comment type="function">
    <text evidence="1">Catalyzes one step in the degradation of the inhibitory neurotransmitter gamma-aminobutyric acid (GABA).</text>
</comment>
<proteinExistence type="inferred from homology"/>
<dbReference type="VEuPathDB" id="VectorBase:ISCP_003717"/>
<feature type="non-terminal residue" evidence="9">
    <location>
        <position position="513"/>
    </location>
</feature>
<keyword evidence="7" id="KW-0496">Mitochondrion</keyword>
<dbReference type="FunFam" id="3.40.605.10:FF:000005">
    <property type="entry name" value="Succinate-semialdehyde dehydrogenase I"/>
    <property type="match status" value="1"/>
</dbReference>
<feature type="active site" evidence="5">
    <location>
        <position position="283"/>
    </location>
</feature>
<dbReference type="Pfam" id="PF00171">
    <property type="entry name" value="Aldedh"/>
    <property type="match status" value="1"/>
</dbReference>
<dbReference type="NCBIfam" id="TIGR01780">
    <property type="entry name" value="SSADH"/>
    <property type="match status" value="1"/>
</dbReference>
<evidence type="ECO:0000256" key="5">
    <source>
        <dbReference type="PROSITE-ProRule" id="PRU10007"/>
    </source>
</evidence>
<evidence type="ECO:0000256" key="4">
    <source>
        <dbReference type="ARBA" id="ARBA00023002"/>
    </source>
</evidence>
<dbReference type="OrthoDB" id="310895at2759"/>
<reference evidence="9" key="1">
    <citation type="submission" date="2019-04" db="EMBL/GenBank/DDBJ databases">
        <title>An insight into the mialome of Ixodes scapularis.</title>
        <authorList>
            <person name="Ribeiro J.M."/>
            <person name="Mather T.N."/>
            <person name="Karim S."/>
        </authorList>
    </citation>
    <scope>NUCLEOTIDE SEQUENCE</scope>
</reference>
<dbReference type="InterPro" id="IPR050740">
    <property type="entry name" value="Aldehyde_DH_Superfamily"/>
</dbReference>
<name>A0A4D5RXD5_IXOSC</name>
<comment type="catalytic activity">
    <reaction evidence="7">
        <text>succinate semialdehyde + NAD(+) + H2O = succinate + NADH + 2 H(+)</text>
        <dbReference type="Rhea" id="RHEA:13217"/>
        <dbReference type="ChEBI" id="CHEBI:15377"/>
        <dbReference type="ChEBI" id="CHEBI:15378"/>
        <dbReference type="ChEBI" id="CHEBI:30031"/>
        <dbReference type="ChEBI" id="CHEBI:57540"/>
        <dbReference type="ChEBI" id="CHEBI:57706"/>
        <dbReference type="ChEBI" id="CHEBI:57945"/>
        <dbReference type="EC" id="1.2.1.24"/>
    </reaction>
</comment>
<dbReference type="PANTHER" id="PTHR43353:SF5">
    <property type="entry name" value="SUCCINATE-SEMIALDEHYDE DEHYDROGENASE, MITOCHONDRIAL"/>
    <property type="match status" value="1"/>
</dbReference>
<dbReference type="Gene3D" id="3.40.605.10">
    <property type="entry name" value="Aldehyde Dehydrogenase, Chain A, domain 1"/>
    <property type="match status" value="1"/>
</dbReference>
<dbReference type="PANTHER" id="PTHR43353">
    <property type="entry name" value="SUCCINATE-SEMIALDEHYDE DEHYDROGENASE, MITOCHONDRIAL"/>
    <property type="match status" value="1"/>
</dbReference>
<keyword evidence="4 6" id="KW-0560">Oxidoreductase</keyword>
<dbReference type="InterPro" id="IPR016162">
    <property type="entry name" value="Ald_DH_N"/>
</dbReference>
<dbReference type="SUPFAM" id="SSF53720">
    <property type="entry name" value="ALDH-like"/>
    <property type="match status" value="1"/>
</dbReference>
<dbReference type="GO" id="GO:0004777">
    <property type="term" value="F:succinate-semialdehyde dehydrogenase (NAD+) activity"/>
    <property type="evidence" value="ECO:0007669"/>
    <property type="project" value="UniProtKB-UniRule"/>
</dbReference>
<dbReference type="InterPro" id="IPR010102">
    <property type="entry name" value="Succ_semiAld_DH"/>
</dbReference>
<dbReference type="PROSITE" id="PS00687">
    <property type="entry name" value="ALDEHYDE_DEHYDR_GLU"/>
    <property type="match status" value="1"/>
</dbReference>
<dbReference type="VEuPathDB" id="VectorBase:ISCW022607"/>
<dbReference type="EMBL" id="GHJT01008002">
    <property type="protein sequence ID" value="MOY41973.1"/>
    <property type="molecule type" value="Transcribed_RNA"/>
</dbReference>
<comment type="subcellular location">
    <subcellularLocation>
        <location evidence="7">Mitochondrion</location>
    </subcellularLocation>
</comment>